<reference evidence="8 9" key="1">
    <citation type="submission" date="2024-09" db="EMBL/GenBank/DDBJ databases">
        <authorList>
            <person name="Sun Q."/>
            <person name="Mori K."/>
        </authorList>
    </citation>
    <scope>NUCLEOTIDE SEQUENCE [LARGE SCALE GENOMIC DNA]</scope>
    <source>
        <strain evidence="8 9">CCM 7759</strain>
    </source>
</reference>
<feature type="transmembrane region" description="Helical" evidence="6">
    <location>
        <begin position="54"/>
        <end position="79"/>
    </location>
</feature>
<comment type="caution">
    <text evidence="8">The sequence shown here is derived from an EMBL/GenBank/DDBJ whole genome shotgun (WGS) entry which is preliminary data.</text>
</comment>
<evidence type="ECO:0000313" key="9">
    <source>
        <dbReference type="Proteomes" id="UP001589776"/>
    </source>
</evidence>
<feature type="transmembrane region" description="Helical" evidence="6">
    <location>
        <begin position="379"/>
        <end position="398"/>
    </location>
</feature>
<feature type="transmembrane region" description="Helical" evidence="6">
    <location>
        <begin position="410"/>
        <end position="430"/>
    </location>
</feature>
<dbReference type="PROSITE" id="PS50850">
    <property type="entry name" value="MFS"/>
    <property type="match status" value="1"/>
</dbReference>
<proteinExistence type="predicted"/>
<keyword evidence="3 6" id="KW-0812">Transmembrane</keyword>
<accession>A0ABV6DKK4</accession>
<feature type="transmembrane region" description="Helical" evidence="6">
    <location>
        <begin position="292"/>
        <end position="314"/>
    </location>
</feature>
<dbReference type="CDD" id="cd17325">
    <property type="entry name" value="MFS_MdtG_SLC18_like"/>
    <property type="match status" value="1"/>
</dbReference>
<dbReference type="Proteomes" id="UP001589776">
    <property type="component" value="Unassembled WGS sequence"/>
</dbReference>
<feature type="transmembrane region" description="Helical" evidence="6">
    <location>
        <begin position="100"/>
        <end position="122"/>
    </location>
</feature>
<dbReference type="InterPro" id="IPR020846">
    <property type="entry name" value="MFS_dom"/>
</dbReference>
<evidence type="ECO:0000259" key="7">
    <source>
        <dbReference type="PROSITE" id="PS50850"/>
    </source>
</evidence>
<gene>
    <name evidence="8" type="ORF">ACFFK0_11945</name>
</gene>
<dbReference type="RefSeq" id="WP_377470418.1">
    <property type="nucleotide sequence ID" value="NZ_JBHLWN010000046.1"/>
</dbReference>
<feature type="transmembrane region" description="Helical" evidence="6">
    <location>
        <begin position="194"/>
        <end position="212"/>
    </location>
</feature>
<evidence type="ECO:0000256" key="6">
    <source>
        <dbReference type="SAM" id="Phobius"/>
    </source>
</evidence>
<keyword evidence="9" id="KW-1185">Reference proteome</keyword>
<feature type="transmembrane region" description="Helical" evidence="6">
    <location>
        <begin position="128"/>
        <end position="151"/>
    </location>
</feature>
<dbReference type="SUPFAM" id="SSF103473">
    <property type="entry name" value="MFS general substrate transporter"/>
    <property type="match status" value="1"/>
</dbReference>
<comment type="subcellular location">
    <subcellularLocation>
        <location evidence="1">Cell membrane</location>
        <topology evidence="1">Multi-pass membrane protein</topology>
    </subcellularLocation>
</comment>
<keyword evidence="2" id="KW-0813">Transport</keyword>
<dbReference type="EMBL" id="JBHLWN010000046">
    <property type="protein sequence ID" value="MFC0213157.1"/>
    <property type="molecule type" value="Genomic_DNA"/>
</dbReference>
<dbReference type="Pfam" id="PF07690">
    <property type="entry name" value="MFS_1"/>
    <property type="match status" value="2"/>
</dbReference>
<feature type="domain" description="Major facilitator superfamily (MFS) profile" evidence="7">
    <location>
        <begin position="38"/>
        <end position="434"/>
    </location>
</feature>
<dbReference type="Gene3D" id="1.20.1250.20">
    <property type="entry name" value="MFS general substrate transporter like domains"/>
    <property type="match status" value="2"/>
</dbReference>
<evidence type="ECO:0000256" key="4">
    <source>
        <dbReference type="ARBA" id="ARBA00022989"/>
    </source>
</evidence>
<dbReference type="InterPro" id="IPR036259">
    <property type="entry name" value="MFS_trans_sf"/>
</dbReference>
<feature type="transmembrane region" description="Helical" evidence="6">
    <location>
        <begin position="163"/>
        <end position="182"/>
    </location>
</feature>
<evidence type="ECO:0000313" key="8">
    <source>
        <dbReference type="EMBL" id="MFC0213157.1"/>
    </source>
</evidence>
<evidence type="ECO:0000256" key="2">
    <source>
        <dbReference type="ARBA" id="ARBA00022448"/>
    </source>
</evidence>
<sequence>MILQRTAKNNDKVRLKEMKAMEASAAKNVKTALFSPFVIKLLVIMFVVEFVKGALLLTILPVYMAVVLGASAYAIGWTLAAQYIGDNALRAPVGWIIDRIGYRACMLSGVLVTFASVVIIAVAGHYAWTITACALLGLGTAPLWPCVITGATEVAGDEGKGTVLSVVHLAWLSGTGIGPVVINFFLKGSEFGPAFRILLGCMTVVVVVALLLPGRKQREAERAANMDGDGSKGNGKGWLEHASAYFREVRASLTVSPLLFPAMFLQTFAIGILSPILTLYARQELSLTPTQFSLFLIAGGAVTVVLLVPVGKLVDKYGTKFFLAAGFGLGAATLFLFTFTRSLYVLYGYVTLIGMAYACIIPAWNVLIAAAVPEEKRGAIWGFFLTIEGLGSVIGPIVSGKLWDVFGPRVPFMTSGGVLALLFVLQLLLVQRSGKEERMKAG</sequence>
<dbReference type="PANTHER" id="PTHR23518:SF2">
    <property type="entry name" value="MAJOR FACILITATOR SUPERFAMILY TRANSPORTER"/>
    <property type="match status" value="1"/>
</dbReference>
<evidence type="ECO:0000256" key="3">
    <source>
        <dbReference type="ARBA" id="ARBA00022692"/>
    </source>
</evidence>
<keyword evidence="4 6" id="KW-1133">Transmembrane helix</keyword>
<dbReference type="PANTHER" id="PTHR23518">
    <property type="entry name" value="C-METHYLTRANSFERASE"/>
    <property type="match status" value="1"/>
</dbReference>
<feature type="transmembrane region" description="Helical" evidence="6">
    <location>
        <begin position="346"/>
        <end position="367"/>
    </location>
</feature>
<keyword evidence="5 6" id="KW-0472">Membrane</keyword>
<protein>
    <submittedName>
        <fullName evidence="8">MFS transporter</fullName>
    </submittedName>
</protein>
<evidence type="ECO:0000256" key="1">
    <source>
        <dbReference type="ARBA" id="ARBA00004651"/>
    </source>
</evidence>
<evidence type="ECO:0000256" key="5">
    <source>
        <dbReference type="ARBA" id="ARBA00023136"/>
    </source>
</evidence>
<feature type="transmembrane region" description="Helical" evidence="6">
    <location>
        <begin position="28"/>
        <end position="48"/>
    </location>
</feature>
<dbReference type="InterPro" id="IPR011701">
    <property type="entry name" value="MFS"/>
</dbReference>
<feature type="transmembrane region" description="Helical" evidence="6">
    <location>
        <begin position="258"/>
        <end position="280"/>
    </location>
</feature>
<name>A0ABV6DKK4_9BACL</name>
<feature type="transmembrane region" description="Helical" evidence="6">
    <location>
        <begin position="321"/>
        <end position="340"/>
    </location>
</feature>
<organism evidence="8 9">
    <name type="scientific">Paenibacillus chartarius</name>
    <dbReference type="NCBI Taxonomy" id="747481"/>
    <lineage>
        <taxon>Bacteria</taxon>
        <taxon>Bacillati</taxon>
        <taxon>Bacillota</taxon>
        <taxon>Bacilli</taxon>
        <taxon>Bacillales</taxon>
        <taxon>Paenibacillaceae</taxon>
        <taxon>Paenibacillus</taxon>
    </lineage>
</organism>